<dbReference type="Pfam" id="PF06396">
    <property type="entry name" value="AGTRAP"/>
    <property type="match status" value="1"/>
</dbReference>
<dbReference type="Proteomes" id="UP001634394">
    <property type="component" value="Unassembled WGS sequence"/>
</dbReference>
<dbReference type="EMBL" id="JBJQND010000011">
    <property type="protein sequence ID" value="KAL3861085.1"/>
    <property type="molecule type" value="Genomic_DNA"/>
</dbReference>
<evidence type="ECO:0000256" key="5">
    <source>
        <dbReference type="SAM" id="MobiDB-lite"/>
    </source>
</evidence>
<accession>A0ABD3VKU3</accession>
<dbReference type="PANTHER" id="PTHR16521">
    <property type="entry name" value="TYPE-1 ANGIOTENSIN II RECEPTOR-ASSOCIATED PROTEIN"/>
    <property type="match status" value="1"/>
</dbReference>
<gene>
    <name evidence="7" type="ORF">ACJMK2_007166</name>
</gene>
<feature type="transmembrane region" description="Helical" evidence="6">
    <location>
        <begin position="27"/>
        <end position="46"/>
    </location>
</feature>
<proteinExistence type="predicted"/>
<feature type="compositionally biased region" description="Basic and acidic residues" evidence="5">
    <location>
        <begin position="146"/>
        <end position="158"/>
    </location>
</feature>
<name>A0ABD3VKU3_SINWO</name>
<evidence type="ECO:0000256" key="3">
    <source>
        <dbReference type="ARBA" id="ARBA00022989"/>
    </source>
</evidence>
<keyword evidence="8" id="KW-1185">Reference proteome</keyword>
<evidence type="ECO:0000256" key="2">
    <source>
        <dbReference type="ARBA" id="ARBA00022692"/>
    </source>
</evidence>
<evidence type="ECO:0000256" key="6">
    <source>
        <dbReference type="SAM" id="Phobius"/>
    </source>
</evidence>
<keyword evidence="3 6" id="KW-1133">Transmembrane helix</keyword>
<evidence type="ECO:0000256" key="4">
    <source>
        <dbReference type="ARBA" id="ARBA00023136"/>
    </source>
</evidence>
<keyword evidence="2 6" id="KW-0812">Transmembrane</keyword>
<dbReference type="InterPro" id="IPR009436">
    <property type="entry name" value="AGTRAP"/>
</dbReference>
<reference evidence="7 8" key="1">
    <citation type="submission" date="2024-11" db="EMBL/GenBank/DDBJ databases">
        <title>Chromosome-level genome assembly of the freshwater bivalve Anodonta woodiana.</title>
        <authorList>
            <person name="Chen X."/>
        </authorList>
    </citation>
    <scope>NUCLEOTIDE SEQUENCE [LARGE SCALE GENOMIC DNA]</scope>
    <source>
        <strain evidence="7">MN2024</strain>
        <tissue evidence="7">Gills</tissue>
    </source>
</reference>
<protein>
    <submittedName>
        <fullName evidence="7">Uncharacterized protein</fullName>
    </submittedName>
</protein>
<sequence length="158" mass="17544">MESWDTHPVCLICSKYTLKMAFSMTQGLHYLLSLMVHCEAIILAAMPGFLSSTYNYMNLFVLMVGVLGIVFDEHADIVFMLSMAIVNLIIKPFTAFLLFRVSQERGGNYSVINFPGVSNFPGFGGRGGTYEDIDRSSPQHASIETAEPHKTLEKPSNP</sequence>
<keyword evidence="4 6" id="KW-0472">Membrane</keyword>
<evidence type="ECO:0000256" key="1">
    <source>
        <dbReference type="ARBA" id="ARBA00004141"/>
    </source>
</evidence>
<comment type="caution">
    <text evidence="7">The sequence shown here is derived from an EMBL/GenBank/DDBJ whole genome shotgun (WGS) entry which is preliminary data.</text>
</comment>
<evidence type="ECO:0000313" key="7">
    <source>
        <dbReference type="EMBL" id="KAL3861085.1"/>
    </source>
</evidence>
<dbReference type="GO" id="GO:0016020">
    <property type="term" value="C:membrane"/>
    <property type="evidence" value="ECO:0007669"/>
    <property type="project" value="UniProtKB-SubCell"/>
</dbReference>
<feature type="transmembrane region" description="Helical" evidence="6">
    <location>
        <begin position="77"/>
        <end position="99"/>
    </location>
</feature>
<comment type="subcellular location">
    <subcellularLocation>
        <location evidence="1">Membrane</location>
        <topology evidence="1">Multi-pass membrane protein</topology>
    </subcellularLocation>
</comment>
<dbReference type="PANTHER" id="PTHR16521:SF3">
    <property type="entry name" value="TYPE-1 ANGIOTENSIN II RECEPTOR-ASSOCIATED PROTEIN"/>
    <property type="match status" value="1"/>
</dbReference>
<evidence type="ECO:0000313" key="8">
    <source>
        <dbReference type="Proteomes" id="UP001634394"/>
    </source>
</evidence>
<feature type="region of interest" description="Disordered" evidence="5">
    <location>
        <begin position="131"/>
        <end position="158"/>
    </location>
</feature>
<organism evidence="7 8">
    <name type="scientific">Sinanodonta woodiana</name>
    <name type="common">Chinese pond mussel</name>
    <name type="synonym">Anodonta woodiana</name>
    <dbReference type="NCBI Taxonomy" id="1069815"/>
    <lineage>
        <taxon>Eukaryota</taxon>
        <taxon>Metazoa</taxon>
        <taxon>Spiralia</taxon>
        <taxon>Lophotrochozoa</taxon>
        <taxon>Mollusca</taxon>
        <taxon>Bivalvia</taxon>
        <taxon>Autobranchia</taxon>
        <taxon>Heteroconchia</taxon>
        <taxon>Palaeoheterodonta</taxon>
        <taxon>Unionida</taxon>
        <taxon>Unionoidea</taxon>
        <taxon>Unionidae</taxon>
        <taxon>Unioninae</taxon>
        <taxon>Sinanodonta</taxon>
    </lineage>
</organism>
<dbReference type="AlphaFoldDB" id="A0ABD3VKU3"/>